<evidence type="ECO:0000313" key="9">
    <source>
        <dbReference type="Proteomes" id="UP000012960"/>
    </source>
</evidence>
<dbReference type="GO" id="GO:0004844">
    <property type="term" value="F:uracil DNA N-glycosylase activity"/>
    <property type="evidence" value="ECO:0007669"/>
    <property type="project" value="InterPro"/>
</dbReference>
<sequence>MRRHGLWRSRQKDTTRVATVRRHSRGEEMAASAKTLAELLRPLSPSTKIQISKSSFSARTPEQKKTTETNKALARSKRDLRICTDIIEKSRDSAEKMEYAKLEELLVEETWLEALEGELQKPYAKNLCRFVEREMRGSVPIYPPPHLIFDALHRTPFHQVKAVIIGQDPYHGPGQAMGLAFSVPEGIKVPSSLVNIFKELREDVGCSLPSHGNLERWAVQLGNIRLIHMLKKDGSRLLMLLFKQFHRRKQELFSSSGGILRKQNQD</sequence>
<feature type="region of interest" description="Disordered" evidence="6">
    <location>
        <begin position="51"/>
        <end position="72"/>
    </location>
</feature>
<evidence type="ECO:0000256" key="5">
    <source>
        <dbReference type="PROSITE-ProRule" id="PRU10072"/>
    </source>
</evidence>
<proteinExistence type="inferred from homology"/>
<dbReference type="PANTHER" id="PTHR11264">
    <property type="entry name" value="URACIL-DNA GLYCOSYLASE"/>
    <property type="match status" value="1"/>
</dbReference>
<evidence type="ECO:0000313" key="8">
    <source>
        <dbReference type="EnsemblPlants" id="Ma01_p02350.3"/>
    </source>
</evidence>
<dbReference type="SMART" id="SM00987">
    <property type="entry name" value="UreE_C"/>
    <property type="match status" value="1"/>
</dbReference>
<dbReference type="Gramene" id="Ma01_t02350.3">
    <property type="protein sequence ID" value="Ma01_p02350.3"/>
    <property type="gene ID" value="Ma01_g02350"/>
</dbReference>
<comment type="similarity">
    <text evidence="1">Belongs to the uracil-DNA glycosylase (UDG) superfamily. UNG family.</text>
</comment>
<dbReference type="SUPFAM" id="SSF52141">
    <property type="entry name" value="Uracil-DNA glycosylase-like"/>
    <property type="match status" value="1"/>
</dbReference>
<keyword evidence="3" id="KW-0378">Hydrolase</keyword>
<dbReference type="EnsemblPlants" id="Ma01_t02350.3">
    <property type="protein sequence ID" value="Ma01_p02350.3"/>
    <property type="gene ID" value="Ma01_g02350"/>
</dbReference>
<protein>
    <recommendedName>
        <fullName evidence="7">Uracil-DNA glycosylase-like domain-containing protein</fullName>
    </recommendedName>
</protein>
<keyword evidence="4" id="KW-0234">DNA repair</keyword>
<dbReference type="OrthoDB" id="10031947at2759"/>
<evidence type="ECO:0000256" key="2">
    <source>
        <dbReference type="ARBA" id="ARBA00022763"/>
    </source>
</evidence>
<dbReference type="InterPro" id="IPR005122">
    <property type="entry name" value="Uracil-DNA_glycosylase-like"/>
</dbReference>
<evidence type="ECO:0000256" key="1">
    <source>
        <dbReference type="ARBA" id="ARBA00008184"/>
    </source>
</evidence>
<feature type="region of interest" description="Disordered" evidence="6">
    <location>
        <begin position="1"/>
        <end position="29"/>
    </location>
</feature>
<keyword evidence="2" id="KW-0227">DNA damage</keyword>
<reference evidence="8" key="1">
    <citation type="submission" date="2021-05" db="UniProtKB">
        <authorList>
            <consortium name="EnsemblPlants"/>
        </authorList>
    </citation>
    <scope>IDENTIFICATION</scope>
    <source>
        <strain evidence="8">subsp. malaccensis</strain>
    </source>
</reference>
<dbReference type="InterPro" id="IPR036895">
    <property type="entry name" value="Uracil-DNA_glycosylase-like_sf"/>
</dbReference>
<organism evidence="8 9">
    <name type="scientific">Musa acuminata subsp. malaccensis</name>
    <name type="common">Wild banana</name>
    <name type="synonym">Musa malaccensis</name>
    <dbReference type="NCBI Taxonomy" id="214687"/>
    <lineage>
        <taxon>Eukaryota</taxon>
        <taxon>Viridiplantae</taxon>
        <taxon>Streptophyta</taxon>
        <taxon>Embryophyta</taxon>
        <taxon>Tracheophyta</taxon>
        <taxon>Spermatophyta</taxon>
        <taxon>Magnoliopsida</taxon>
        <taxon>Liliopsida</taxon>
        <taxon>Zingiberales</taxon>
        <taxon>Musaceae</taxon>
        <taxon>Musa</taxon>
    </lineage>
</organism>
<accession>A0A804HPG4</accession>
<name>A0A804HPG4_MUSAM</name>
<dbReference type="Gene3D" id="3.40.470.10">
    <property type="entry name" value="Uracil-DNA glycosylase-like domain"/>
    <property type="match status" value="1"/>
</dbReference>
<evidence type="ECO:0000256" key="6">
    <source>
        <dbReference type="SAM" id="MobiDB-lite"/>
    </source>
</evidence>
<dbReference type="Proteomes" id="UP000012960">
    <property type="component" value="Unplaced"/>
</dbReference>
<feature type="compositionally biased region" description="Polar residues" evidence="6">
    <location>
        <begin position="51"/>
        <end position="60"/>
    </location>
</feature>
<evidence type="ECO:0000256" key="3">
    <source>
        <dbReference type="ARBA" id="ARBA00022801"/>
    </source>
</evidence>
<keyword evidence="9" id="KW-1185">Reference proteome</keyword>
<evidence type="ECO:0000256" key="4">
    <source>
        <dbReference type="ARBA" id="ARBA00023204"/>
    </source>
</evidence>
<dbReference type="InterPro" id="IPR018085">
    <property type="entry name" value="Ura-DNA_Glyclase_AS"/>
</dbReference>
<feature type="domain" description="Uracil-DNA glycosylase-like" evidence="7">
    <location>
        <begin position="153"/>
        <end position="253"/>
    </location>
</feature>
<dbReference type="PANTHER" id="PTHR11264:SF0">
    <property type="entry name" value="URACIL-DNA GLYCOSYLASE"/>
    <property type="match status" value="1"/>
</dbReference>
<dbReference type="SMART" id="SM00986">
    <property type="entry name" value="UDG"/>
    <property type="match status" value="1"/>
</dbReference>
<dbReference type="AlphaFoldDB" id="A0A804HPG4"/>
<dbReference type="PROSITE" id="PS00130">
    <property type="entry name" value="U_DNA_GLYCOSYLASE"/>
    <property type="match status" value="1"/>
</dbReference>
<dbReference type="CDD" id="cd10027">
    <property type="entry name" value="UDG-F1-like"/>
    <property type="match status" value="1"/>
</dbReference>
<feature type="active site" description="Proton acceptor" evidence="5">
    <location>
        <position position="168"/>
    </location>
</feature>
<dbReference type="GO" id="GO:0006284">
    <property type="term" value="P:base-excision repair"/>
    <property type="evidence" value="ECO:0007669"/>
    <property type="project" value="InterPro"/>
</dbReference>
<dbReference type="InterPro" id="IPR002043">
    <property type="entry name" value="UDG_fam1"/>
</dbReference>
<evidence type="ECO:0000259" key="7">
    <source>
        <dbReference type="SMART" id="SM00986"/>
    </source>
</evidence>